<organism evidence="2 3">
    <name type="scientific">Rotaria socialis</name>
    <dbReference type="NCBI Taxonomy" id="392032"/>
    <lineage>
        <taxon>Eukaryota</taxon>
        <taxon>Metazoa</taxon>
        <taxon>Spiralia</taxon>
        <taxon>Gnathifera</taxon>
        <taxon>Rotifera</taxon>
        <taxon>Eurotatoria</taxon>
        <taxon>Bdelloidea</taxon>
        <taxon>Philodinida</taxon>
        <taxon>Philodinidae</taxon>
        <taxon>Rotaria</taxon>
    </lineage>
</organism>
<dbReference type="InterPro" id="IPR011042">
    <property type="entry name" value="6-blade_b-propeller_TolB-like"/>
</dbReference>
<evidence type="ECO:0008006" key="4">
    <source>
        <dbReference type="Google" id="ProtNLM"/>
    </source>
</evidence>
<proteinExistence type="predicted"/>
<evidence type="ECO:0000256" key="1">
    <source>
        <dbReference type="SAM" id="MobiDB-lite"/>
    </source>
</evidence>
<gene>
    <name evidence="2" type="ORF">TSG867_LOCUS33723</name>
</gene>
<sequence length="93" mass="9848">MFSLLVNISDNAKWSPNGVTIAGGNGAGGAANQLYYPFGLFVYDDQTVFIADMWNHRIMESRNGDTRNGQVVAGGNGQGSGLNQLSQPGDVLI</sequence>
<feature type="non-terminal residue" evidence="2">
    <location>
        <position position="93"/>
    </location>
</feature>
<reference evidence="2" key="1">
    <citation type="submission" date="2021-02" db="EMBL/GenBank/DDBJ databases">
        <authorList>
            <person name="Nowell W R."/>
        </authorList>
    </citation>
    <scope>NUCLEOTIDE SEQUENCE</scope>
</reference>
<comment type="caution">
    <text evidence="2">The sequence shown here is derived from an EMBL/GenBank/DDBJ whole genome shotgun (WGS) entry which is preliminary data.</text>
</comment>
<dbReference type="Gene3D" id="2.120.10.30">
    <property type="entry name" value="TolB, C-terminal domain"/>
    <property type="match status" value="1"/>
</dbReference>
<feature type="region of interest" description="Disordered" evidence="1">
    <location>
        <begin position="64"/>
        <end position="93"/>
    </location>
</feature>
<evidence type="ECO:0000313" key="2">
    <source>
        <dbReference type="EMBL" id="CAF4710965.1"/>
    </source>
</evidence>
<dbReference type="EMBL" id="CAJOBQ010011727">
    <property type="protein sequence ID" value="CAF4710965.1"/>
    <property type="molecule type" value="Genomic_DNA"/>
</dbReference>
<evidence type="ECO:0000313" key="3">
    <source>
        <dbReference type="Proteomes" id="UP000663862"/>
    </source>
</evidence>
<feature type="compositionally biased region" description="Low complexity" evidence="1">
    <location>
        <begin position="81"/>
        <end position="93"/>
    </location>
</feature>
<accession>A0A821IYR7</accession>
<protein>
    <recommendedName>
        <fullName evidence="4">NHL repeat-containing protein</fullName>
    </recommendedName>
</protein>
<name>A0A821IYR7_9BILA</name>
<dbReference type="Proteomes" id="UP000663862">
    <property type="component" value="Unassembled WGS sequence"/>
</dbReference>
<dbReference type="AlphaFoldDB" id="A0A821IYR7"/>